<name>A0A2H1VBM7_SPOFR</name>
<dbReference type="EMBL" id="ODYU01001684">
    <property type="protein sequence ID" value="SOQ38250.1"/>
    <property type="molecule type" value="Genomic_DNA"/>
</dbReference>
<dbReference type="AlphaFoldDB" id="A0A2H1VBM7"/>
<evidence type="ECO:0000313" key="1">
    <source>
        <dbReference type="EMBL" id="SOQ38250.1"/>
    </source>
</evidence>
<organism evidence="1">
    <name type="scientific">Spodoptera frugiperda</name>
    <name type="common">Fall armyworm</name>
    <dbReference type="NCBI Taxonomy" id="7108"/>
    <lineage>
        <taxon>Eukaryota</taxon>
        <taxon>Metazoa</taxon>
        <taxon>Ecdysozoa</taxon>
        <taxon>Arthropoda</taxon>
        <taxon>Hexapoda</taxon>
        <taxon>Insecta</taxon>
        <taxon>Pterygota</taxon>
        <taxon>Neoptera</taxon>
        <taxon>Endopterygota</taxon>
        <taxon>Lepidoptera</taxon>
        <taxon>Glossata</taxon>
        <taxon>Ditrysia</taxon>
        <taxon>Noctuoidea</taxon>
        <taxon>Noctuidae</taxon>
        <taxon>Amphipyrinae</taxon>
        <taxon>Spodoptera</taxon>
    </lineage>
</organism>
<accession>A0A2H1VBM7</accession>
<reference evidence="1" key="1">
    <citation type="submission" date="2016-07" db="EMBL/GenBank/DDBJ databases">
        <authorList>
            <person name="Bretaudeau A."/>
        </authorList>
    </citation>
    <scope>NUCLEOTIDE SEQUENCE</scope>
    <source>
        <strain evidence="1">Rice</strain>
        <tissue evidence="1">Whole body</tissue>
    </source>
</reference>
<gene>
    <name evidence="1" type="ORF">SFRICE_013810</name>
</gene>
<sequence length="126" mass="13582">MSQAIETVGGCGNHPMNSPALVETRGSVRLLLTENYPLPIFALQDPDACYGCVLWMAFLLSIPDDQMCQEEAQLGFAIKPSCASSWHRFTNSHNLGHTCLSWSGACVAVSQQNKACPDPVPTVADT</sequence>
<proteinExistence type="predicted"/>
<protein>
    <submittedName>
        <fullName evidence="1">SFRICE_013810</fullName>
    </submittedName>
</protein>